<evidence type="ECO:0000256" key="11">
    <source>
        <dbReference type="ARBA" id="ARBA00022842"/>
    </source>
</evidence>
<evidence type="ECO:0000256" key="9">
    <source>
        <dbReference type="ARBA" id="ARBA00022679"/>
    </source>
</evidence>
<evidence type="ECO:0000256" key="13">
    <source>
        <dbReference type="ARBA" id="ARBA00023136"/>
    </source>
</evidence>
<name>A0A1T4LBI0_9GAMM</name>
<evidence type="ECO:0000256" key="5">
    <source>
        <dbReference type="ARBA" id="ARBA00013200"/>
    </source>
</evidence>
<dbReference type="PANTHER" id="PTHR34148:SF1">
    <property type="entry name" value="ADENOSYLCOBINAMIDE-GDP RIBAZOLETRANSFERASE"/>
    <property type="match status" value="1"/>
</dbReference>
<comment type="catalytic activity">
    <reaction evidence="18 19">
        <text>alpha-ribazole 5'-phosphate + adenosylcob(III)inamide-GDP = adenosylcob(III)alamin 5'-phosphate + GMP + H(+)</text>
        <dbReference type="Rhea" id="RHEA:23560"/>
        <dbReference type="ChEBI" id="CHEBI:15378"/>
        <dbReference type="ChEBI" id="CHEBI:57918"/>
        <dbReference type="ChEBI" id="CHEBI:58115"/>
        <dbReference type="ChEBI" id="CHEBI:60487"/>
        <dbReference type="ChEBI" id="CHEBI:60493"/>
        <dbReference type="EC" id="2.7.8.26"/>
    </reaction>
</comment>
<evidence type="ECO:0000256" key="18">
    <source>
        <dbReference type="ARBA" id="ARBA00049504"/>
    </source>
</evidence>
<evidence type="ECO:0000256" key="4">
    <source>
        <dbReference type="ARBA" id="ARBA00010561"/>
    </source>
</evidence>
<keyword evidence="10 19" id="KW-0812">Transmembrane</keyword>
<feature type="transmembrane region" description="Helical" evidence="19">
    <location>
        <begin position="49"/>
        <end position="69"/>
    </location>
</feature>
<comment type="caution">
    <text evidence="20">The sequence shown here is derived from an EMBL/GenBank/DDBJ whole genome shotgun (WGS) entry which is preliminary data.</text>
</comment>
<feature type="transmembrane region" description="Helical" evidence="19">
    <location>
        <begin position="75"/>
        <end position="93"/>
    </location>
</feature>
<feature type="transmembrane region" description="Helical" evidence="19">
    <location>
        <begin position="123"/>
        <end position="145"/>
    </location>
</feature>
<keyword evidence="12 19" id="KW-1133">Transmembrane helix</keyword>
<dbReference type="GO" id="GO:0009236">
    <property type="term" value="P:cobalamin biosynthetic process"/>
    <property type="evidence" value="ECO:0007669"/>
    <property type="project" value="UniProtKB-UniRule"/>
</dbReference>
<accession>A0A1T4LBI0</accession>
<evidence type="ECO:0000256" key="12">
    <source>
        <dbReference type="ARBA" id="ARBA00022989"/>
    </source>
</evidence>
<evidence type="ECO:0000256" key="6">
    <source>
        <dbReference type="ARBA" id="ARBA00015850"/>
    </source>
</evidence>
<evidence type="ECO:0000256" key="15">
    <source>
        <dbReference type="ARBA" id="ARBA00032605"/>
    </source>
</evidence>
<evidence type="ECO:0000313" key="21">
    <source>
        <dbReference type="Proteomes" id="UP000191418"/>
    </source>
</evidence>
<dbReference type="GO" id="GO:0005886">
    <property type="term" value="C:plasma membrane"/>
    <property type="evidence" value="ECO:0007669"/>
    <property type="project" value="UniProtKB-SubCell"/>
</dbReference>
<evidence type="ECO:0000256" key="14">
    <source>
        <dbReference type="ARBA" id="ARBA00025228"/>
    </source>
</evidence>
<evidence type="ECO:0000256" key="3">
    <source>
        <dbReference type="ARBA" id="ARBA00004663"/>
    </source>
</evidence>
<dbReference type="EC" id="2.7.8.26" evidence="5 19"/>
<evidence type="ECO:0000256" key="10">
    <source>
        <dbReference type="ARBA" id="ARBA00022692"/>
    </source>
</evidence>
<feature type="transmembrane region" description="Helical" evidence="19">
    <location>
        <begin position="197"/>
        <end position="222"/>
    </location>
</feature>
<dbReference type="AlphaFoldDB" id="A0A1T4LBI0"/>
<dbReference type="PANTHER" id="PTHR34148">
    <property type="entry name" value="ADENOSYLCOBINAMIDE-GDP RIBAZOLETRANSFERASE"/>
    <property type="match status" value="1"/>
</dbReference>
<comment type="catalytic activity">
    <reaction evidence="17 19">
        <text>alpha-ribazole + adenosylcob(III)inamide-GDP = adenosylcob(III)alamin + GMP + H(+)</text>
        <dbReference type="Rhea" id="RHEA:16049"/>
        <dbReference type="ChEBI" id="CHEBI:10329"/>
        <dbReference type="ChEBI" id="CHEBI:15378"/>
        <dbReference type="ChEBI" id="CHEBI:18408"/>
        <dbReference type="ChEBI" id="CHEBI:58115"/>
        <dbReference type="ChEBI" id="CHEBI:60487"/>
        <dbReference type="EC" id="2.7.8.26"/>
    </reaction>
</comment>
<keyword evidence="7 19" id="KW-1003">Cell membrane</keyword>
<dbReference type="Proteomes" id="UP000191418">
    <property type="component" value="Unassembled WGS sequence"/>
</dbReference>
<evidence type="ECO:0000256" key="8">
    <source>
        <dbReference type="ARBA" id="ARBA00022573"/>
    </source>
</evidence>
<protein>
    <recommendedName>
        <fullName evidence="6 19">Adenosylcobinamide-GDP ribazoletransferase</fullName>
        <ecNumber evidence="5 19">2.7.8.26</ecNumber>
    </recommendedName>
    <alternativeName>
        <fullName evidence="16 19">Cobalamin synthase</fullName>
    </alternativeName>
    <alternativeName>
        <fullName evidence="15 19">Cobalamin-5'-phosphate synthase</fullName>
    </alternativeName>
</protein>
<dbReference type="UniPathway" id="UPA00148">
    <property type="reaction ID" value="UER00238"/>
</dbReference>
<dbReference type="InterPro" id="IPR003805">
    <property type="entry name" value="CobS"/>
</dbReference>
<evidence type="ECO:0000256" key="2">
    <source>
        <dbReference type="ARBA" id="ARBA00004651"/>
    </source>
</evidence>
<dbReference type="STRING" id="64969.SAMN02745127_00398"/>
<proteinExistence type="inferred from homology"/>
<keyword evidence="9 19" id="KW-0808">Transferase</keyword>
<dbReference type="OrthoDB" id="9794626at2"/>
<dbReference type="RefSeq" id="WP_078744014.1">
    <property type="nucleotide sequence ID" value="NZ_FUXG01000002.1"/>
</dbReference>
<keyword evidence="8 19" id="KW-0169">Cobalamin biosynthesis</keyword>
<keyword evidence="11 19" id="KW-0460">Magnesium</keyword>
<evidence type="ECO:0000256" key="17">
    <source>
        <dbReference type="ARBA" id="ARBA00048623"/>
    </source>
</evidence>
<evidence type="ECO:0000256" key="16">
    <source>
        <dbReference type="ARBA" id="ARBA00032853"/>
    </source>
</evidence>
<comment type="subcellular location">
    <subcellularLocation>
        <location evidence="2 19">Cell membrane</location>
        <topology evidence="2 19">Multi-pass membrane protein</topology>
    </subcellularLocation>
</comment>
<comment type="function">
    <text evidence="14 19">Joins adenosylcobinamide-GDP and alpha-ribazole to generate adenosylcobalamin (Ado-cobalamin). Also synthesizes adenosylcobalamin 5'-phosphate from adenosylcobinamide-GDP and alpha-ribazole 5'-phosphate.</text>
</comment>
<dbReference type="EMBL" id="MTSM01000002">
    <property type="protein sequence ID" value="OPX56724.1"/>
    <property type="molecule type" value="Genomic_DNA"/>
</dbReference>
<comment type="cofactor">
    <cofactor evidence="1 19">
        <name>Mg(2+)</name>
        <dbReference type="ChEBI" id="CHEBI:18420"/>
    </cofactor>
</comment>
<keyword evidence="13 19" id="KW-0472">Membrane</keyword>
<comment type="pathway">
    <text evidence="3 19">Cofactor biosynthesis; adenosylcobalamin biosynthesis; adenosylcobalamin from cob(II)yrinate a,c-diamide: step 7/7.</text>
</comment>
<reference evidence="20 21" key="1">
    <citation type="submission" date="2017-01" db="EMBL/GenBank/DDBJ databases">
        <title>Genome Sequencing of a Marine Spirillum, Oceanospirillum multiglobuliferum ATCC 33336, from Japan.</title>
        <authorList>
            <person name="Carney J.G."/>
            <person name="Trachtenberg A.M."/>
            <person name="Rheaume B.A."/>
            <person name="Linnane J.D."/>
            <person name="Pitts N.L."/>
            <person name="Mykles D.L."/>
            <person name="Maclea K.S."/>
        </authorList>
    </citation>
    <scope>NUCLEOTIDE SEQUENCE [LARGE SCALE GENOMIC DNA]</scope>
    <source>
        <strain evidence="20 21">ATCC 33336</strain>
    </source>
</reference>
<gene>
    <name evidence="19" type="primary">cobS</name>
    <name evidence="20" type="ORF">BTE48_02210</name>
</gene>
<dbReference type="HAMAP" id="MF_00719">
    <property type="entry name" value="CobS"/>
    <property type="match status" value="1"/>
</dbReference>
<sequence length="264" mass="29100">MTDSTTITSVSFWRRQYYLLLAAVVFFTRIPVTKPIPDWALQLNRSARFLPLVGLGLGVVNAVVFSLAFSIWPQVWLALVLTTVVSVLLTGAFHEDGFADFCDGFGGGWTKEQVLLIMKDSRLGTYGVIGLGLLMTTKLSALSLLSAEQIPAALILGHCLSRSISASFMHSMDYVRDEVDRKFSGHSEPMQLGELTLVWLTGLLCLLWVVGAQALWVLLPLWGLKKLFSAYLQKRIGGYTGDCLGAVQQLAEVLIYLILSALWL</sequence>
<organism evidence="20 21">
    <name type="scientific">Oceanospirillum multiglobuliferum</name>
    <dbReference type="NCBI Taxonomy" id="64969"/>
    <lineage>
        <taxon>Bacteria</taxon>
        <taxon>Pseudomonadati</taxon>
        <taxon>Pseudomonadota</taxon>
        <taxon>Gammaproteobacteria</taxon>
        <taxon>Oceanospirillales</taxon>
        <taxon>Oceanospirillaceae</taxon>
        <taxon>Oceanospirillum</taxon>
    </lineage>
</organism>
<evidence type="ECO:0000256" key="7">
    <source>
        <dbReference type="ARBA" id="ARBA00022475"/>
    </source>
</evidence>
<dbReference type="Pfam" id="PF02654">
    <property type="entry name" value="CobS"/>
    <property type="match status" value="1"/>
</dbReference>
<comment type="similarity">
    <text evidence="4 19">Belongs to the CobS family.</text>
</comment>
<keyword evidence="21" id="KW-1185">Reference proteome</keyword>
<dbReference type="GO" id="GO:0008818">
    <property type="term" value="F:cobalamin 5'-phosphate synthase activity"/>
    <property type="evidence" value="ECO:0007669"/>
    <property type="project" value="UniProtKB-UniRule"/>
</dbReference>
<feature type="transmembrane region" description="Helical" evidence="19">
    <location>
        <begin position="17"/>
        <end position="37"/>
    </location>
</feature>
<evidence type="ECO:0000256" key="19">
    <source>
        <dbReference type="HAMAP-Rule" id="MF_00719"/>
    </source>
</evidence>
<evidence type="ECO:0000256" key="1">
    <source>
        <dbReference type="ARBA" id="ARBA00001946"/>
    </source>
</evidence>
<dbReference type="GO" id="GO:0051073">
    <property type="term" value="F:adenosylcobinamide-GDP ribazoletransferase activity"/>
    <property type="evidence" value="ECO:0007669"/>
    <property type="project" value="UniProtKB-UniRule"/>
</dbReference>
<evidence type="ECO:0000313" key="20">
    <source>
        <dbReference type="EMBL" id="OPX56724.1"/>
    </source>
</evidence>